<gene>
    <name evidence="2" type="ORF">NliqN6_0033</name>
</gene>
<reference evidence="2" key="1">
    <citation type="submission" date="2020-07" db="EMBL/GenBank/DDBJ databases">
        <title>Draft Genome Sequence of a Deep-Sea Yeast, Naganishia (Cryptococcus) liquefaciens strain N6.</title>
        <authorList>
            <person name="Han Y.W."/>
            <person name="Kajitani R."/>
            <person name="Morimoto H."/>
            <person name="Parhat M."/>
            <person name="Tsubouchi H."/>
            <person name="Bakenova O."/>
            <person name="Ogata M."/>
            <person name="Argunhan B."/>
            <person name="Aoki R."/>
            <person name="Kajiwara S."/>
            <person name="Itoh T."/>
            <person name="Iwasaki H."/>
        </authorList>
    </citation>
    <scope>NUCLEOTIDE SEQUENCE</scope>
    <source>
        <strain evidence="2">N6</strain>
    </source>
</reference>
<dbReference type="EMBL" id="BLZA01000002">
    <property type="protein sequence ID" value="GHJ83631.1"/>
    <property type="molecule type" value="Genomic_DNA"/>
</dbReference>
<protein>
    <submittedName>
        <fullName evidence="2">Uncharacterized protein</fullName>
    </submittedName>
</protein>
<evidence type="ECO:0000313" key="2">
    <source>
        <dbReference type="EMBL" id="GHJ83631.1"/>
    </source>
</evidence>
<evidence type="ECO:0000313" key="3">
    <source>
        <dbReference type="Proteomes" id="UP000620104"/>
    </source>
</evidence>
<evidence type="ECO:0000256" key="1">
    <source>
        <dbReference type="SAM" id="MobiDB-lite"/>
    </source>
</evidence>
<accession>A0A8H3TMW3</accession>
<name>A0A8H3TMW3_9TREE</name>
<sequence length="234" mass="26250">MLSLQTIPFPAPVPSQDEWDSRRNATDHRTFRTLDAPVAAWRRTQAFERFLIAHPPREPEFDIERLPLYGRLWGVRPVQSSTDGPAEATLVQHLRELRVDEAMATNRPVVLSLQVHGDARISGEFKASSTAKPTHLAPSSDISRSSSFTPTKTPNLLPPDTPRLDAAQEAELDITLVAPTPTNSPVLRAQAPVFTPRTAMEVTRGSTLRRSNAIKRGSRHMWHLERLPEYLDEE</sequence>
<feature type="region of interest" description="Disordered" evidence="1">
    <location>
        <begin position="124"/>
        <end position="163"/>
    </location>
</feature>
<proteinExistence type="predicted"/>
<dbReference type="AlphaFoldDB" id="A0A8H3TMW3"/>
<feature type="compositionally biased region" description="Polar residues" evidence="1">
    <location>
        <begin position="140"/>
        <end position="154"/>
    </location>
</feature>
<keyword evidence="3" id="KW-1185">Reference proteome</keyword>
<comment type="caution">
    <text evidence="2">The sequence shown here is derived from an EMBL/GenBank/DDBJ whole genome shotgun (WGS) entry which is preliminary data.</text>
</comment>
<organism evidence="2 3">
    <name type="scientific">Naganishia liquefaciens</name>
    <dbReference type="NCBI Taxonomy" id="104408"/>
    <lineage>
        <taxon>Eukaryota</taxon>
        <taxon>Fungi</taxon>
        <taxon>Dikarya</taxon>
        <taxon>Basidiomycota</taxon>
        <taxon>Agaricomycotina</taxon>
        <taxon>Tremellomycetes</taxon>
        <taxon>Filobasidiales</taxon>
        <taxon>Filobasidiaceae</taxon>
        <taxon>Naganishia</taxon>
    </lineage>
</organism>
<feature type="region of interest" description="Disordered" evidence="1">
    <location>
        <begin position="1"/>
        <end position="24"/>
    </location>
</feature>
<dbReference type="Proteomes" id="UP000620104">
    <property type="component" value="Unassembled WGS sequence"/>
</dbReference>